<evidence type="ECO:0008006" key="3">
    <source>
        <dbReference type="Google" id="ProtNLM"/>
    </source>
</evidence>
<name>A0A1Y1Y4N8_9FUNG</name>
<dbReference type="GO" id="GO:0005739">
    <property type="term" value="C:mitochondrion"/>
    <property type="evidence" value="ECO:0007669"/>
    <property type="project" value="TreeGrafter"/>
</dbReference>
<evidence type="ECO:0000313" key="1">
    <source>
        <dbReference type="EMBL" id="ORX92992.1"/>
    </source>
</evidence>
<proteinExistence type="predicted"/>
<comment type="caution">
    <text evidence="1">The sequence shown here is derived from an EMBL/GenBank/DDBJ whole genome shotgun (WGS) entry which is preliminary data.</text>
</comment>
<dbReference type="PANTHER" id="PTHR28152:SF1">
    <property type="entry name" value="HYDROXYACYL-THIOESTER DEHYDRATASE TYPE 2, MITOCHONDRIAL"/>
    <property type="match status" value="1"/>
</dbReference>
<accession>A0A1Y1Y4N8</accession>
<dbReference type="InParanoid" id="A0A1Y1Y4N8"/>
<dbReference type="Gene3D" id="3.10.129.10">
    <property type="entry name" value="Hotdog Thioesterase"/>
    <property type="match status" value="1"/>
</dbReference>
<dbReference type="SUPFAM" id="SSF54637">
    <property type="entry name" value="Thioesterase/thiol ester dehydrase-isomerase"/>
    <property type="match status" value="1"/>
</dbReference>
<dbReference type="InterPro" id="IPR052741">
    <property type="entry name" value="Mitochondrial_HTD2"/>
</dbReference>
<dbReference type="AlphaFoldDB" id="A0A1Y1Y4N8"/>
<reference evidence="1 2" key="1">
    <citation type="submission" date="2016-07" db="EMBL/GenBank/DDBJ databases">
        <title>Pervasive Adenine N6-methylation of Active Genes in Fungi.</title>
        <authorList>
            <consortium name="DOE Joint Genome Institute"/>
            <person name="Mondo S.J."/>
            <person name="Dannebaum R.O."/>
            <person name="Kuo R.C."/>
            <person name="Labutti K."/>
            <person name="Haridas S."/>
            <person name="Kuo A."/>
            <person name="Salamov A."/>
            <person name="Ahrendt S.R."/>
            <person name="Lipzen A."/>
            <person name="Sullivan W."/>
            <person name="Andreopoulos W.B."/>
            <person name="Clum A."/>
            <person name="Lindquist E."/>
            <person name="Daum C."/>
            <person name="Ramamoorthy G.K."/>
            <person name="Gryganskyi A."/>
            <person name="Culley D."/>
            <person name="Magnuson J.K."/>
            <person name="James T.Y."/>
            <person name="O'Malley M.A."/>
            <person name="Stajich J.E."/>
            <person name="Spatafora J.W."/>
            <person name="Visel A."/>
            <person name="Grigoriev I.V."/>
        </authorList>
    </citation>
    <scope>NUCLEOTIDE SEQUENCE [LARGE SCALE GENOMIC DNA]</scope>
    <source>
        <strain evidence="1 2">CBS 931.73</strain>
    </source>
</reference>
<dbReference type="PANTHER" id="PTHR28152">
    <property type="entry name" value="HYDROXYACYL-THIOESTER DEHYDRATASE TYPE 2, MITOCHONDRIAL"/>
    <property type="match status" value="1"/>
</dbReference>
<gene>
    <name evidence="1" type="ORF">K493DRAFT_375878</name>
</gene>
<evidence type="ECO:0000313" key="2">
    <source>
        <dbReference type="Proteomes" id="UP000193498"/>
    </source>
</evidence>
<dbReference type="OrthoDB" id="3257538at2759"/>
<dbReference type="EMBL" id="MCFE01000250">
    <property type="protein sequence ID" value="ORX92992.1"/>
    <property type="molecule type" value="Genomic_DNA"/>
</dbReference>
<organism evidence="1 2">
    <name type="scientific">Basidiobolus meristosporus CBS 931.73</name>
    <dbReference type="NCBI Taxonomy" id="1314790"/>
    <lineage>
        <taxon>Eukaryota</taxon>
        <taxon>Fungi</taxon>
        <taxon>Fungi incertae sedis</taxon>
        <taxon>Zoopagomycota</taxon>
        <taxon>Entomophthoromycotina</taxon>
        <taxon>Basidiobolomycetes</taxon>
        <taxon>Basidiobolales</taxon>
        <taxon>Basidiobolaceae</taxon>
        <taxon>Basidiobolus</taxon>
    </lineage>
</organism>
<keyword evidence="2" id="KW-1185">Reference proteome</keyword>
<dbReference type="STRING" id="1314790.A0A1Y1Y4N8"/>
<dbReference type="GO" id="GO:0019171">
    <property type="term" value="F:(3R)-hydroxyacyl-[acyl-carrier-protein] dehydratase activity"/>
    <property type="evidence" value="ECO:0007669"/>
    <property type="project" value="TreeGrafter"/>
</dbReference>
<sequence length="183" mass="20667">MVTKCQDISVLTGSQGETVLVTLEKNITNDSGFSVRDTRCLAYMRIPEHSTKEIRGVKARKTPDFSMTIHPTSLMLFRYSALTYNPHLIHYDHSYTTQVEKYPACLVQGPLTTTLLLELLAANLPSNQRIKSFSYRALLPMYVQEPFQICGKKSISSGSYELWAINQNGHITMKGTTEIETIE</sequence>
<protein>
    <recommendedName>
        <fullName evidence="3">Thioesterase/thiol ester dehydrase-isomerase</fullName>
    </recommendedName>
</protein>
<dbReference type="Proteomes" id="UP000193498">
    <property type="component" value="Unassembled WGS sequence"/>
</dbReference>
<dbReference type="InterPro" id="IPR029069">
    <property type="entry name" value="HotDog_dom_sf"/>
</dbReference>